<organism evidence="10 11">
    <name type="scientific">Sphaerotilus uruguayifluvii</name>
    <dbReference type="NCBI Taxonomy" id="2735897"/>
    <lineage>
        <taxon>Bacteria</taxon>
        <taxon>Pseudomonadati</taxon>
        <taxon>Pseudomonadota</taxon>
        <taxon>Betaproteobacteria</taxon>
        <taxon>Burkholderiales</taxon>
        <taxon>Sphaerotilaceae</taxon>
        <taxon>Sphaerotilus</taxon>
    </lineage>
</organism>
<dbReference type="Pfam" id="PF01471">
    <property type="entry name" value="PG_binding_1"/>
    <property type="match status" value="1"/>
</dbReference>
<dbReference type="InterPro" id="IPR038063">
    <property type="entry name" value="Transpep_catalytic_dom"/>
</dbReference>
<dbReference type="Gene3D" id="1.10.101.10">
    <property type="entry name" value="PGBD-like superfamily/PGBD"/>
    <property type="match status" value="1"/>
</dbReference>
<evidence type="ECO:0000313" key="11">
    <source>
        <dbReference type="Proteomes" id="UP001516061"/>
    </source>
</evidence>
<feature type="active site" description="Proton donor/acceptor" evidence="7">
    <location>
        <position position="426"/>
    </location>
</feature>
<feature type="domain" description="L,D-TPase catalytic" evidence="9">
    <location>
        <begin position="289"/>
        <end position="473"/>
    </location>
</feature>
<feature type="signal peptide" evidence="8">
    <location>
        <begin position="1"/>
        <end position="33"/>
    </location>
</feature>
<comment type="similarity">
    <text evidence="2">Belongs to the YkuD family.</text>
</comment>
<protein>
    <submittedName>
        <fullName evidence="10">Murein L,D-transpeptidase YcbB/YkuD</fullName>
    </submittedName>
</protein>
<dbReference type="Proteomes" id="UP001516061">
    <property type="component" value="Unassembled WGS sequence"/>
</dbReference>
<evidence type="ECO:0000256" key="4">
    <source>
        <dbReference type="ARBA" id="ARBA00022960"/>
    </source>
</evidence>
<evidence type="ECO:0000256" key="3">
    <source>
        <dbReference type="ARBA" id="ARBA00022679"/>
    </source>
</evidence>
<dbReference type="RefSeq" id="WP_173803622.1">
    <property type="nucleotide sequence ID" value="NZ_JABSNM010000001.1"/>
</dbReference>
<gene>
    <name evidence="10" type="ORF">HNQ01_000404</name>
</gene>
<evidence type="ECO:0000256" key="7">
    <source>
        <dbReference type="PROSITE-ProRule" id="PRU01373"/>
    </source>
</evidence>
<dbReference type="InterPro" id="IPR052905">
    <property type="entry name" value="LD-transpeptidase_YkuD-like"/>
</dbReference>
<comment type="caution">
    <text evidence="10">The sequence shown here is derived from an EMBL/GenBank/DDBJ whole genome shotgun (WGS) entry which is preliminary data.</text>
</comment>
<keyword evidence="8" id="KW-0732">Signal</keyword>
<comment type="pathway">
    <text evidence="1 7">Cell wall biogenesis; peptidoglycan biosynthesis.</text>
</comment>
<dbReference type="InterPro" id="IPR036365">
    <property type="entry name" value="PGBD-like_sf"/>
</dbReference>
<evidence type="ECO:0000256" key="6">
    <source>
        <dbReference type="ARBA" id="ARBA00023316"/>
    </source>
</evidence>
<evidence type="ECO:0000313" key="10">
    <source>
        <dbReference type="EMBL" id="NRT54697.1"/>
    </source>
</evidence>
<dbReference type="Gene3D" id="2.40.440.10">
    <property type="entry name" value="L,D-transpeptidase catalytic domain-like"/>
    <property type="match status" value="1"/>
</dbReference>
<evidence type="ECO:0000256" key="1">
    <source>
        <dbReference type="ARBA" id="ARBA00004752"/>
    </source>
</evidence>
<keyword evidence="5 7" id="KW-0573">Peptidoglycan synthesis</keyword>
<dbReference type="PANTHER" id="PTHR41533">
    <property type="entry name" value="L,D-TRANSPEPTIDASE HI_1667-RELATED"/>
    <property type="match status" value="1"/>
</dbReference>
<dbReference type="InterPro" id="IPR036366">
    <property type="entry name" value="PGBDSf"/>
</dbReference>
<dbReference type="SUPFAM" id="SSF47090">
    <property type="entry name" value="PGBD-like"/>
    <property type="match status" value="1"/>
</dbReference>
<evidence type="ECO:0000256" key="8">
    <source>
        <dbReference type="SAM" id="SignalP"/>
    </source>
</evidence>
<evidence type="ECO:0000256" key="2">
    <source>
        <dbReference type="ARBA" id="ARBA00005992"/>
    </source>
</evidence>
<evidence type="ECO:0000256" key="5">
    <source>
        <dbReference type="ARBA" id="ARBA00022984"/>
    </source>
</evidence>
<dbReference type="SUPFAM" id="SSF141523">
    <property type="entry name" value="L,D-transpeptidase catalytic domain-like"/>
    <property type="match status" value="1"/>
</dbReference>
<evidence type="ECO:0000259" key="9">
    <source>
        <dbReference type="PROSITE" id="PS52029"/>
    </source>
</evidence>
<name>A0ABX2G055_9BURK</name>
<dbReference type="InterPro" id="IPR002477">
    <property type="entry name" value="Peptidoglycan-bd-like"/>
</dbReference>
<dbReference type="Pfam" id="PF20142">
    <property type="entry name" value="Scaffold"/>
    <property type="match status" value="1"/>
</dbReference>
<dbReference type="PROSITE" id="PS51318">
    <property type="entry name" value="TAT"/>
    <property type="match status" value="1"/>
</dbReference>
<keyword evidence="6 7" id="KW-0961">Cell wall biogenesis/degradation</keyword>
<proteinExistence type="inferred from homology"/>
<dbReference type="CDD" id="cd16913">
    <property type="entry name" value="YkuD_like"/>
    <property type="match status" value="1"/>
</dbReference>
<dbReference type="InterPro" id="IPR045380">
    <property type="entry name" value="LD_TPept_scaffold_dom"/>
</dbReference>
<sequence length="531" mass="58339">MTSPLLSRSLRRRALLQAGAACLALPAWPPAAAQDPEAADSAPRWIDADGQARPAARTALALLAAAGDDGLDPLDYDADRLAARLPAGASRPDDPAAFEAALTRAMRRLLDDLHHGRVDPRSIHSDFTPPPRGAFDAGARLDAALAAGDLARAVREAAPTLQPYRALRAALARWRRLAADPAAWRETLPPLPGRSLAPGGRWAGVPLLERRLRASGDLAGPRPAGSAPVLDATLTEALRAFQRRHGMTPDGVLGRTTLAQLQVPPAARVRQIELTMERLRWTPLRQAPRIVIVNLPEFVLRACEVDADGEIHVRHEMRVIVGQALDHRTPLFDEDMRSIEFSPYWNVPPSIARGELVPRLRRDPGFWSREGFEFVDGEGRAIEALSADRLDAVLEGRLRLRQRPGPRNALGDIKFVFPNRDAIYLHHTPSTGLFARDRRDLSHGCIRVEQPEVLAGFVLKNQPGWDETRIRAAMQAGSSKTIRLAEPVPVLLAYGTALVRDGRTAFFDDLYGLDRVLDAALRRRSDSLRRT</sequence>
<reference evidence="10 11" key="1">
    <citation type="submission" date="2020-05" db="EMBL/GenBank/DDBJ databases">
        <title>Genomic Encyclopedia of Type Strains, Phase IV (KMG-V): Genome sequencing to study the core and pangenomes of soil and plant-associated prokaryotes.</title>
        <authorList>
            <person name="Whitman W."/>
        </authorList>
    </citation>
    <scope>NUCLEOTIDE SEQUENCE [LARGE SCALE GENOMIC DNA]</scope>
    <source>
        <strain evidence="10 11">C29</strain>
    </source>
</reference>
<keyword evidence="3" id="KW-0808">Transferase</keyword>
<feature type="chain" id="PRO_5045107195" evidence="8">
    <location>
        <begin position="34"/>
        <end position="531"/>
    </location>
</feature>
<dbReference type="PROSITE" id="PS52029">
    <property type="entry name" value="LD_TPASE"/>
    <property type="match status" value="1"/>
</dbReference>
<dbReference type="PANTHER" id="PTHR41533:SF2">
    <property type="entry name" value="BLR7131 PROTEIN"/>
    <property type="match status" value="1"/>
</dbReference>
<dbReference type="InterPro" id="IPR005490">
    <property type="entry name" value="LD_TPept_cat_dom"/>
</dbReference>
<dbReference type="Pfam" id="PF03734">
    <property type="entry name" value="YkuD"/>
    <property type="match status" value="1"/>
</dbReference>
<dbReference type="InterPro" id="IPR006311">
    <property type="entry name" value="TAT_signal"/>
</dbReference>
<keyword evidence="11" id="KW-1185">Reference proteome</keyword>
<accession>A0ABX2G055</accession>
<dbReference type="EMBL" id="JABSNM010000001">
    <property type="protein sequence ID" value="NRT54697.1"/>
    <property type="molecule type" value="Genomic_DNA"/>
</dbReference>
<feature type="active site" description="Nucleophile" evidence="7">
    <location>
        <position position="445"/>
    </location>
</feature>
<keyword evidence="4 7" id="KW-0133">Cell shape</keyword>